<proteinExistence type="predicted"/>
<dbReference type="EMBL" id="CAJNDS010000358">
    <property type="protein sequence ID" value="CAE7197436.1"/>
    <property type="molecule type" value="Genomic_DNA"/>
</dbReference>
<protein>
    <submittedName>
        <fullName evidence="1">Uncharacterized protein</fullName>
    </submittedName>
</protein>
<sequence length="231" mass="24686">MVLVEGRRLVDEVGKELTTKLLAYPAVDIWAAGRQGAAIALQALARRPKAVRFTISQASGEELDAAGLQPAGEGPIEPSARVGIRLKIDCAEEPGALPEPVKVFQVSQRSNSDFIPLAKAVATELRWMPAGEVLAVESLLLGKAKNVHTRAYNMARAVALASDWQVKPEATGALRPFRCVAQERAVDMQVDDAPAGPEGRQFAEPKALRLVLLADGHTVAIICSKNPAKNN</sequence>
<keyword evidence="2" id="KW-1185">Reference proteome</keyword>
<name>A0A812J4K7_9DINO</name>
<comment type="caution">
    <text evidence="1">The sequence shown here is derived from an EMBL/GenBank/DDBJ whole genome shotgun (WGS) entry which is preliminary data.</text>
</comment>
<dbReference type="Proteomes" id="UP000604046">
    <property type="component" value="Unassembled WGS sequence"/>
</dbReference>
<dbReference type="AlphaFoldDB" id="A0A812J4K7"/>
<gene>
    <name evidence="1" type="ORF">SNAT2548_LOCUS5605</name>
</gene>
<reference evidence="1" key="1">
    <citation type="submission" date="2021-02" db="EMBL/GenBank/DDBJ databases">
        <authorList>
            <person name="Dougan E. K."/>
            <person name="Rhodes N."/>
            <person name="Thang M."/>
            <person name="Chan C."/>
        </authorList>
    </citation>
    <scope>NUCLEOTIDE SEQUENCE</scope>
</reference>
<accession>A0A812J4K7</accession>
<organism evidence="1 2">
    <name type="scientific">Symbiodinium natans</name>
    <dbReference type="NCBI Taxonomy" id="878477"/>
    <lineage>
        <taxon>Eukaryota</taxon>
        <taxon>Sar</taxon>
        <taxon>Alveolata</taxon>
        <taxon>Dinophyceae</taxon>
        <taxon>Suessiales</taxon>
        <taxon>Symbiodiniaceae</taxon>
        <taxon>Symbiodinium</taxon>
    </lineage>
</organism>
<dbReference type="OrthoDB" id="446633at2759"/>
<evidence type="ECO:0000313" key="1">
    <source>
        <dbReference type="EMBL" id="CAE7197436.1"/>
    </source>
</evidence>
<evidence type="ECO:0000313" key="2">
    <source>
        <dbReference type="Proteomes" id="UP000604046"/>
    </source>
</evidence>